<dbReference type="InterPro" id="IPR000212">
    <property type="entry name" value="DNA_helicase_UvrD/REP"/>
</dbReference>
<dbReference type="GO" id="GO:0016887">
    <property type="term" value="F:ATP hydrolysis activity"/>
    <property type="evidence" value="ECO:0007669"/>
    <property type="project" value="RHEA"/>
</dbReference>
<organism evidence="12 13">
    <name type="scientific">Shewanella violacea (strain JCM 10179 / CIP 106290 / LMG 19151 / DSS12)</name>
    <dbReference type="NCBI Taxonomy" id="637905"/>
    <lineage>
        <taxon>Bacteria</taxon>
        <taxon>Pseudomonadati</taxon>
        <taxon>Pseudomonadota</taxon>
        <taxon>Gammaproteobacteria</taxon>
        <taxon>Alteromonadales</taxon>
        <taxon>Shewanellaceae</taxon>
        <taxon>Shewanella</taxon>
    </lineage>
</organism>
<dbReference type="Pfam" id="PF00580">
    <property type="entry name" value="UvrD-helicase"/>
    <property type="match status" value="2"/>
</dbReference>
<dbReference type="GO" id="GO:0005694">
    <property type="term" value="C:chromosome"/>
    <property type="evidence" value="ECO:0007669"/>
    <property type="project" value="InterPro"/>
</dbReference>
<evidence type="ECO:0000256" key="6">
    <source>
        <dbReference type="ARBA" id="ARBA00034617"/>
    </source>
</evidence>
<dbReference type="GO" id="GO:0005524">
    <property type="term" value="F:ATP binding"/>
    <property type="evidence" value="ECO:0007669"/>
    <property type="project" value="UniProtKB-UniRule"/>
</dbReference>
<dbReference type="GO" id="GO:0006265">
    <property type="term" value="P:DNA topological change"/>
    <property type="evidence" value="ECO:0007669"/>
    <property type="project" value="InterPro"/>
</dbReference>
<dbReference type="GO" id="GO:0043138">
    <property type="term" value="F:3'-5' DNA helicase activity"/>
    <property type="evidence" value="ECO:0007669"/>
    <property type="project" value="UniProtKB-EC"/>
</dbReference>
<dbReference type="PROSITE" id="PS51198">
    <property type="entry name" value="UVRD_HELICASE_ATP_BIND"/>
    <property type="match status" value="1"/>
</dbReference>
<dbReference type="HOGENOM" id="CLU_006494_1_0_6"/>
<dbReference type="OrthoDB" id="5298826at2"/>
<dbReference type="STRING" id="637905.SVI_2119"/>
<dbReference type="Proteomes" id="UP000002350">
    <property type="component" value="Chromosome"/>
</dbReference>
<dbReference type="PANTHER" id="PTHR11070">
    <property type="entry name" value="UVRD / RECB / PCRA DNA HELICASE FAMILY MEMBER"/>
    <property type="match status" value="1"/>
</dbReference>
<sequence>MELRRHEVKFGFLQGLFFAKTASLCEQGLIIDGKLFTYPSIEQTVEVRAGWFTQTLVWGNNKFIFFRFSQSKPLFKLARYNRLVFCRPALLQTYDDLLVDIASFDKEFGLHQRYLRHSDRARLHQGYSGTLAAFKQTVYFNRLGFDVTKLNCRLAKFIKQPEQFTQKYNQWWQDKQLEAYQTLFDSLEAHPLTDLQRQACVIDENNTLVIAGAGTGKTSTMAAKAAYLVKQGLAKPDEILMLAYGKDAMVELKQRVYTIPGLNSVKVSTFHGLGKEIIQSYLDESTQVSVLASDTKKFTQFVDQQLDAIVADSKMADPVADYFGRYLYPQVNELDFQTQGQYRSYLKNNEIRALSGDLVKSFQELTICNYLFTHGIQFEYEAKYAPKEGVLVSEPGKSVYQPDFYIPALDAYLEHFGIDKQGPAPKGSRPDIDKTAYNLSREWKIDTHKRHNTCLLQTFSWQADLGELEKNLEALLCERCEQLGLAQNQVFKPISPEAVFAQVKALGVYRNVSRLMSSFLSLFKASTFSLADLEQIKLTPASTNNAKSDKKSTIYNQVRWKAFLHLFRWVITQYEAHLRSLKTLDFSDMISQGIEMTQKSDFHQRTQGRFRYKYIMVDEFQDISAERAKLVTQLRDSSPGCALFCVGDDWQAIYRFTGSDLKLTTEFDRVFGASRIVTLDKTFRFNDRIEKVASSFIQANPAQLKKTLTTHTLSDNPEVCLLINSKETGLAQAFNSIVEAIASNLAASSDSAASCTDSGSGSEKGTGKGTEKDTSSTSVMVISRFKSSLKDLSVWQKRYSQLQISGFSAHGSKGKQADFVIVLDVNDDKYGFPSKIASDPILEALLPKLDKYAYTEERRLFYVALSRAKQTVFVQAELGKESVFVKELRTFNNDVHCYLSDLAPLYIESLSCPECNAGKLIPTQGRYGLFYACSLGKHYCDTKLDACTSCKSAPMLRNETHHICASAECDHQLQICPECVSGKLIKRTNSKSGKAFLACSLHKMKDENSCQYTSSLAG</sequence>
<keyword evidence="2 9" id="KW-0378">Hydrolase</keyword>
<dbReference type="EMBL" id="AP011177">
    <property type="protein sequence ID" value="BAJ02090.1"/>
    <property type="molecule type" value="Genomic_DNA"/>
</dbReference>
<accession>D4ZK91</accession>
<dbReference type="eggNOG" id="COG0551">
    <property type="taxonomic scope" value="Bacteria"/>
</dbReference>
<dbReference type="SUPFAM" id="SSF52540">
    <property type="entry name" value="P-loop containing nucleoside triphosphate hydrolases"/>
    <property type="match status" value="1"/>
</dbReference>
<evidence type="ECO:0000256" key="10">
    <source>
        <dbReference type="SAM" id="MobiDB-lite"/>
    </source>
</evidence>
<feature type="binding site" evidence="9">
    <location>
        <begin position="211"/>
        <end position="218"/>
    </location>
    <ligand>
        <name>ATP</name>
        <dbReference type="ChEBI" id="CHEBI:30616"/>
    </ligand>
</feature>
<proteinExistence type="predicted"/>
<name>D4ZK91_SHEVD</name>
<keyword evidence="13" id="KW-1185">Reference proteome</keyword>
<protein>
    <recommendedName>
        <fullName evidence="7">DNA 3'-5' helicase</fullName>
        <ecNumber evidence="7">5.6.2.4</ecNumber>
    </recommendedName>
</protein>
<dbReference type="Pfam" id="PF13361">
    <property type="entry name" value="UvrD_C"/>
    <property type="match status" value="1"/>
</dbReference>
<dbReference type="InterPro" id="IPR027417">
    <property type="entry name" value="P-loop_NTPase"/>
</dbReference>
<dbReference type="GO" id="GO:0005829">
    <property type="term" value="C:cytosol"/>
    <property type="evidence" value="ECO:0007669"/>
    <property type="project" value="TreeGrafter"/>
</dbReference>
<dbReference type="EC" id="5.6.2.4" evidence="7"/>
<evidence type="ECO:0000256" key="3">
    <source>
        <dbReference type="ARBA" id="ARBA00022806"/>
    </source>
</evidence>
<dbReference type="Pfam" id="PF01396">
    <property type="entry name" value="Zn_ribbon_Top1"/>
    <property type="match status" value="2"/>
</dbReference>
<evidence type="ECO:0000256" key="7">
    <source>
        <dbReference type="ARBA" id="ARBA00034808"/>
    </source>
</evidence>
<keyword evidence="5" id="KW-0413">Isomerase</keyword>
<dbReference type="eggNOG" id="COG0210">
    <property type="taxonomic scope" value="Bacteria"/>
</dbReference>
<dbReference type="Gene3D" id="3.40.50.300">
    <property type="entry name" value="P-loop containing nucleotide triphosphate hydrolases"/>
    <property type="match status" value="3"/>
</dbReference>
<dbReference type="InterPro" id="IPR014017">
    <property type="entry name" value="DNA_helicase_UvrD-like_C"/>
</dbReference>
<dbReference type="GO" id="GO:0003916">
    <property type="term" value="F:DNA topoisomerase activity"/>
    <property type="evidence" value="ECO:0007669"/>
    <property type="project" value="InterPro"/>
</dbReference>
<dbReference type="InterPro" id="IPR014016">
    <property type="entry name" value="UvrD-like_ATP-bd"/>
</dbReference>
<gene>
    <name evidence="12" type="ordered locus">SVI_2119</name>
</gene>
<evidence type="ECO:0000313" key="12">
    <source>
        <dbReference type="EMBL" id="BAJ02090.1"/>
    </source>
</evidence>
<dbReference type="PANTHER" id="PTHR11070:SF63">
    <property type="entry name" value="DNA HELICASE IV"/>
    <property type="match status" value="1"/>
</dbReference>
<keyword evidence="3 9" id="KW-0347">Helicase</keyword>
<evidence type="ECO:0000256" key="1">
    <source>
        <dbReference type="ARBA" id="ARBA00022741"/>
    </source>
</evidence>
<dbReference type="InterPro" id="IPR013498">
    <property type="entry name" value="Topo_IA_Znf"/>
</dbReference>
<evidence type="ECO:0000256" key="9">
    <source>
        <dbReference type="PROSITE-ProRule" id="PRU00560"/>
    </source>
</evidence>
<keyword evidence="1 9" id="KW-0547">Nucleotide-binding</keyword>
<keyword evidence="4 9" id="KW-0067">ATP-binding</keyword>
<dbReference type="KEGG" id="svo:SVI_2119"/>
<dbReference type="GO" id="GO:0000725">
    <property type="term" value="P:recombinational repair"/>
    <property type="evidence" value="ECO:0007669"/>
    <property type="project" value="TreeGrafter"/>
</dbReference>
<reference evidence="13" key="1">
    <citation type="journal article" date="2010" name="Mol. Biosyst.">
        <title>Complete genome sequence and comparative analysis of Shewanella violacea, a psychrophilic and piezophilic bacterium from deep sea floor sediments.</title>
        <authorList>
            <person name="Aono E."/>
            <person name="Baba T."/>
            <person name="Ara T."/>
            <person name="Nishi T."/>
            <person name="Nakamichi T."/>
            <person name="Inamoto E."/>
            <person name="Toyonaga H."/>
            <person name="Hasegawa M."/>
            <person name="Takai Y."/>
            <person name="Okumura Y."/>
            <person name="Baba M."/>
            <person name="Tomita M."/>
            <person name="Kato C."/>
            <person name="Oshima T."/>
            <person name="Nakasone K."/>
            <person name="Mori H."/>
        </authorList>
    </citation>
    <scope>NUCLEOTIDE SEQUENCE [LARGE SCALE GENOMIC DNA]</scope>
    <source>
        <strain evidence="13">JCM 10179 / CIP 106290 / LMG 19151 / DSS12</strain>
    </source>
</reference>
<evidence type="ECO:0000256" key="2">
    <source>
        <dbReference type="ARBA" id="ARBA00022801"/>
    </source>
</evidence>
<feature type="domain" description="UvrD-like helicase ATP-binding" evidence="11">
    <location>
        <begin position="190"/>
        <end position="686"/>
    </location>
</feature>
<comment type="catalytic activity">
    <reaction evidence="8">
        <text>ATP + H2O = ADP + phosphate + H(+)</text>
        <dbReference type="Rhea" id="RHEA:13065"/>
        <dbReference type="ChEBI" id="CHEBI:15377"/>
        <dbReference type="ChEBI" id="CHEBI:15378"/>
        <dbReference type="ChEBI" id="CHEBI:30616"/>
        <dbReference type="ChEBI" id="CHEBI:43474"/>
        <dbReference type="ChEBI" id="CHEBI:456216"/>
        <dbReference type="EC" id="5.6.2.4"/>
    </reaction>
</comment>
<evidence type="ECO:0000313" key="13">
    <source>
        <dbReference type="Proteomes" id="UP000002350"/>
    </source>
</evidence>
<evidence type="ECO:0000256" key="4">
    <source>
        <dbReference type="ARBA" id="ARBA00022840"/>
    </source>
</evidence>
<evidence type="ECO:0000256" key="8">
    <source>
        <dbReference type="ARBA" id="ARBA00048988"/>
    </source>
</evidence>
<evidence type="ECO:0000256" key="5">
    <source>
        <dbReference type="ARBA" id="ARBA00023235"/>
    </source>
</evidence>
<dbReference type="GO" id="GO:0003677">
    <property type="term" value="F:DNA binding"/>
    <property type="evidence" value="ECO:0007669"/>
    <property type="project" value="InterPro"/>
</dbReference>
<feature type="region of interest" description="Disordered" evidence="10">
    <location>
        <begin position="753"/>
        <end position="775"/>
    </location>
</feature>
<dbReference type="AlphaFoldDB" id="D4ZK91"/>
<feature type="compositionally biased region" description="Basic and acidic residues" evidence="10">
    <location>
        <begin position="765"/>
        <end position="774"/>
    </location>
</feature>
<comment type="catalytic activity">
    <reaction evidence="6">
        <text>Couples ATP hydrolysis with the unwinding of duplex DNA by translocating in the 3'-5' direction.</text>
        <dbReference type="EC" id="5.6.2.4"/>
    </reaction>
</comment>
<evidence type="ECO:0000259" key="11">
    <source>
        <dbReference type="PROSITE" id="PS51198"/>
    </source>
</evidence>
<dbReference type="RefSeq" id="WP_013051395.1">
    <property type="nucleotide sequence ID" value="NC_014012.1"/>
</dbReference>